<protein>
    <submittedName>
        <fullName evidence="2">Uncharacterized protein</fullName>
    </submittedName>
</protein>
<dbReference type="AlphaFoldDB" id="A0AAN9JGW4"/>
<reference evidence="2 3" key="1">
    <citation type="submission" date="2024-01" db="EMBL/GenBank/DDBJ databases">
        <title>The genomes of 5 underutilized Papilionoideae crops provide insights into root nodulation and disease resistanc.</title>
        <authorList>
            <person name="Jiang F."/>
        </authorList>
    </citation>
    <scope>NUCLEOTIDE SEQUENCE [LARGE SCALE GENOMIC DNA]</scope>
    <source>
        <strain evidence="2">LVBAO_FW01</strain>
        <tissue evidence="2">Leaves</tissue>
    </source>
</reference>
<keyword evidence="3" id="KW-1185">Reference proteome</keyword>
<dbReference type="EMBL" id="JAYMYQ010000023">
    <property type="protein sequence ID" value="KAK7298905.1"/>
    <property type="molecule type" value="Genomic_DNA"/>
</dbReference>
<evidence type="ECO:0000313" key="2">
    <source>
        <dbReference type="EMBL" id="KAK7298905.1"/>
    </source>
</evidence>
<feature type="region of interest" description="Disordered" evidence="1">
    <location>
        <begin position="1"/>
        <end position="25"/>
    </location>
</feature>
<sequence length="224" mass="24629">MGFSKPLSSRGVSFPKVQGISPDSSMSNSLPVEIYGSELDSNCEKEELNSDCDGDCLIRMENRVGMERDNGGYRSIYCLESNLLEGIRRLSFGLIPRTIFGQASPPSMKDERLLILIAPNIARKDSISTAAFSFSLSLQTKRSGSDWLLHSPFTSSFQVTASTPIKCSYSSAYPWITPQSGGDETGSTAGILLVFSIPWHSLAQWQRNRVVGEYSLEIAPLSKR</sequence>
<evidence type="ECO:0000256" key="1">
    <source>
        <dbReference type="SAM" id="MobiDB-lite"/>
    </source>
</evidence>
<proteinExistence type="predicted"/>
<evidence type="ECO:0000313" key="3">
    <source>
        <dbReference type="Proteomes" id="UP001367508"/>
    </source>
</evidence>
<feature type="compositionally biased region" description="Polar residues" evidence="1">
    <location>
        <begin position="1"/>
        <end position="11"/>
    </location>
</feature>
<name>A0AAN9JGW4_CANGL</name>
<accession>A0AAN9JGW4</accession>
<comment type="caution">
    <text evidence="2">The sequence shown here is derived from an EMBL/GenBank/DDBJ whole genome shotgun (WGS) entry which is preliminary data.</text>
</comment>
<organism evidence="2 3">
    <name type="scientific">Canavalia gladiata</name>
    <name type="common">Sword bean</name>
    <name type="synonym">Dolichos gladiatus</name>
    <dbReference type="NCBI Taxonomy" id="3824"/>
    <lineage>
        <taxon>Eukaryota</taxon>
        <taxon>Viridiplantae</taxon>
        <taxon>Streptophyta</taxon>
        <taxon>Embryophyta</taxon>
        <taxon>Tracheophyta</taxon>
        <taxon>Spermatophyta</taxon>
        <taxon>Magnoliopsida</taxon>
        <taxon>eudicotyledons</taxon>
        <taxon>Gunneridae</taxon>
        <taxon>Pentapetalae</taxon>
        <taxon>rosids</taxon>
        <taxon>fabids</taxon>
        <taxon>Fabales</taxon>
        <taxon>Fabaceae</taxon>
        <taxon>Papilionoideae</taxon>
        <taxon>50 kb inversion clade</taxon>
        <taxon>NPAAA clade</taxon>
        <taxon>indigoferoid/millettioid clade</taxon>
        <taxon>Phaseoleae</taxon>
        <taxon>Canavalia</taxon>
    </lineage>
</organism>
<gene>
    <name evidence="2" type="ORF">VNO77_46225</name>
</gene>
<dbReference type="Proteomes" id="UP001367508">
    <property type="component" value="Unassembled WGS sequence"/>
</dbReference>